<dbReference type="PANTHER" id="PTHR32022:SF10">
    <property type="entry name" value="D-GLUTAMATE CYCLASE, MITOCHONDRIAL"/>
    <property type="match status" value="1"/>
</dbReference>
<dbReference type="HOGENOM" id="CLU_059759_0_0_0"/>
<dbReference type="SUPFAM" id="SSF160920">
    <property type="entry name" value="PSTPO5379-like"/>
    <property type="match status" value="1"/>
</dbReference>
<comment type="similarity">
    <text evidence="1">Belongs to the D-glutamate cyclase family.</text>
</comment>
<dbReference type="InterPro" id="IPR016938">
    <property type="entry name" value="UPF0317"/>
</dbReference>
<dbReference type="AlphaFoldDB" id="D5EDK6"/>
<dbReference type="KEGG" id="aco:Amico_0499"/>
<accession>D5EDK6</accession>
<dbReference type="PIRSF" id="PIRSF029755">
    <property type="entry name" value="UCP029755"/>
    <property type="match status" value="1"/>
</dbReference>
<dbReference type="PANTHER" id="PTHR32022">
    <property type="entry name" value="D-GLUTAMATE CYCLASE, MITOCHONDRIAL"/>
    <property type="match status" value="1"/>
</dbReference>
<dbReference type="RefSeq" id="WP_013047904.1">
    <property type="nucleotide sequence ID" value="NC_014011.1"/>
</dbReference>
<name>D5EDK6_AMICL</name>
<dbReference type="HAMAP" id="MF_01830">
    <property type="entry name" value="Hydro_lyase"/>
    <property type="match status" value="1"/>
</dbReference>
<dbReference type="GO" id="GO:0016829">
    <property type="term" value="F:lyase activity"/>
    <property type="evidence" value="ECO:0007669"/>
    <property type="project" value="UniProtKB-KW"/>
</dbReference>
<evidence type="ECO:0000256" key="2">
    <source>
        <dbReference type="ARBA" id="ARBA00023239"/>
    </source>
</evidence>
<dbReference type="Proteomes" id="UP000002366">
    <property type="component" value="Chromosome"/>
</dbReference>
<sequence>MKGADFCSCTPQEVRELIRQGKYNLPTPGMAKGHVQANLVILPKDWAYDFLVFAQRNPKPCPVLDVTEPGDPEPKMIAPGADIRTDIPKYKVWIDGLCVDEPTDIIKYWRDDLVGFLLGCSFTFESALLGAGIPVRHIEIGSNVPMYVTNIQCKSAGRLSGPMVVSMRPIPYTQVPKAVLSTGRFPAVHGAPVHIGNPAAIGIKDIHSPEFGDAVPIYDNEVPVFWACGVTPQAALMVSKPPFAITHAPGYMFVADSLDSSYAVF</sequence>
<gene>
    <name evidence="3" type="ordered locus">Amico_0499</name>
</gene>
<organism evidence="3 4">
    <name type="scientific">Aminobacterium colombiense (strain DSM 12261 / ALA-1)</name>
    <dbReference type="NCBI Taxonomy" id="572547"/>
    <lineage>
        <taxon>Bacteria</taxon>
        <taxon>Thermotogati</taxon>
        <taxon>Synergistota</taxon>
        <taxon>Synergistia</taxon>
        <taxon>Synergistales</taxon>
        <taxon>Aminobacteriaceae</taxon>
        <taxon>Aminobacterium</taxon>
    </lineage>
</organism>
<proteinExistence type="inferred from homology"/>
<dbReference type="STRING" id="572547.Amico_0499"/>
<dbReference type="eggNOG" id="COG4336">
    <property type="taxonomic scope" value="Bacteria"/>
</dbReference>
<protein>
    <recommendedName>
        <fullName evidence="5">Hydro-lyase</fullName>
    </recommendedName>
</protein>
<reference evidence="3 4" key="1">
    <citation type="journal article" date="2010" name="Stand. Genomic Sci.">
        <title>Complete genome sequence of Aminobacterium colombiense type strain (ALA-1).</title>
        <authorList>
            <person name="Chertkov O."/>
            <person name="Sikorski J."/>
            <person name="Brambilla E."/>
            <person name="Lapidus A."/>
            <person name="Copeland A."/>
            <person name="Glavina Del Rio T."/>
            <person name="Nolan M."/>
            <person name="Lucas S."/>
            <person name="Tice H."/>
            <person name="Cheng J.F."/>
            <person name="Han C."/>
            <person name="Detter J.C."/>
            <person name="Bruce D."/>
            <person name="Tapia R."/>
            <person name="Goodwin L."/>
            <person name="Pitluck S."/>
            <person name="Liolios K."/>
            <person name="Ivanova N."/>
            <person name="Mavromatis K."/>
            <person name="Ovchinnikova G."/>
            <person name="Pati A."/>
            <person name="Chen A."/>
            <person name="Palaniappan K."/>
            <person name="Land M."/>
            <person name="Hauser L."/>
            <person name="Chang Y.J."/>
            <person name="Jeffries C.D."/>
            <person name="Spring S."/>
            <person name="Rohde M."/>
            <person name="Goker M."/>
            <person name="Bristow J."/>
            <person name="Eisen J.A."/>
            <person name="Markowitz V."/>
            <person name="Hugenholtz P."/>
            <person name="Kyrpides N.C."/>
            <person name="Klenk H.P."/>
        </authorList>
    </citation>
    <scope>NUCLEOTIDE SEQUENCE [LARGE SCALE GENOMIC DNA]</scope>
    <source>
        <strain evidence="4">DSM 12261 / ALA-1</strain>
    </source>
</reference>
<dbReference type="InterPro" id="IPR038021">
    <property type="entry name" value="Putative_hydro-lyase"/>
</dbReference>
<dbReference type="Gene3D" id="3.30.2040.10">
    <property type="entry name" value="PSTPO5379-like domain"/>
    <property type="match status" value="1"/>
</dbReference>
<evidence type="ECO:0000256" key="1">
    <source>
        <dbReference type="ARBA" id="ARBA00007896"/>
    </source>
</evidence>
<keyword evidence="4" id="KW-1185">Reference proteome</keyword>
<dbReference type="OrthoDB" id="149585at2"/>
<dbReference type="Gene3D" id="3.40.1640.10">
    <property type="entry name" value="PSTPO5379-like"/>
    <property type="match status" value="1"/>
</dbReference>
<keyword evidence="2" id="KW-0456">Lyase</keyword>
<evidence type="ECO:0008006" key="5">
    <source>
        <dbReference type="Google" id="ProtNLM"/>
    </source>
</evidence>
<evidence type="ECO:0000313" key="3">
    <source>
        <dbReference type="EMBL" id="ADE56638.1"/>
    </source>
</evidence>
<dbReference type="NCBIfam" id="NF003969">
    <property type="entry name" value="PRK05463.1"/>
    <property type="match status" value="1"/>
</dbReference>
<dbReference type="EMBL" id="CP001997">
    <property type="protein sequence ID" value="ADE56638.1"/>
    <property type="molecule type" value="Genomic_DNA"/>
</dbReference>
<dbReference type="Pfam" id="PF07286">
    <property type="entry name" value="D-Glu_cyclase"/>
    <property type="match status" value="1"/>
</dbReference>
<dbReference type="InterPro" id="IPR009906">
    <property type="entry name" value="D-Glu_cyclase"/>
</dbReference>
<evidence type="ECO:0000313" key="4">
    <source>
        <dbReference type="Proteomes" id="UP000002366"/>
    </source>
</evidence>
<dbReference type="FunFam" id="3.30.2040.10:FF:000001">
    <property type="entry name" value="D-glutamate cyclase, mitochondrial"/>
    <property type="match status" value="1"/>
</dbReference>